<dbReference type="InterPro" id="IPR006558">
    <property type="entry name" value="LamG-like"/>
</dbReference>
<protein>
    <submittedName>
        <fullName evidence="5">LamG domain-containing protein</fullName>
    </submittedName>
</protein>
<evidence type="ECO:0000256" key="3">
    <source>
        <dbReference type="SAM" id="SignalP"/>
    </source>
</evidence>
<feature type="domain" description="LamG-like jellyroll fold" evidence="4">
    <location>
        <begin position="393"/>
        <end position="528"/>
    </location>
</feature>
<reference evidence="5 6" key="1">
    <citation type="submission" date="2023-11" db="EMBL/GenBank/DDBJ databases">
        <title>Lentzea sokolovensis, sp. nov., Lentzea kristufkii, sp. nov., and Lentzea miocenensis, sp. nov., rare actinobacteria from Sokolov Coal Basin, Miocene lacustrine sediment, Czech Republic.</title>
        <authorList>
            <person name="Lara A."/>
            <person name="Kotroba L."/>
            <person name="Nouioui I."/>
            <person name="Neumann-Schaal M."/>
            <person name="Mast Y."/>
            <person name="Chronakova A."/>
        </authorList>
    </citation>
    <scope>NUCLEOTIDE SEQUENCE [LARGE SCALE GENOMIC DNA]</scope>
    <source>
        <strain evidence="5 6">BCCO 10_0798</strain>
    </source>
</reference>
<evidence type="ECO:0000259" key="4">
    <source>
        <dbReference type="SMART" id="SM00560"/>
    </source>
</evidence>
<dbReference type="Gene3D" id="2.60.120.200">
    <property type="match status" value="2"/>
</dbReference>
<dbReference type="EMBL" id="JAXAVV010000008">
    <property type="protein sequence ID" value="MDX8051255.1"/>
    <property type="molecule type" value="Genomic_DNA"/>
</dbReference>
<evidence type="ECO:0000313" key="6">
    <source>
        <dbReference type="Proteomes" id="UP001271792"/>
    </source>
</evidence>
<comment type="caution">
    <text evidence="5">The sequence shown here is derived from an EMBL/GenBank/DDBJ whole genome shotgun (WGS) entry which is preliminary data.</text>
</comment>
<evidence type="ECO:0000256" key="1">
    <source>
        <dbReference type="ARBA" id="ARBA00022729"/>
    </source>
</evidence>
<proteinExistence type="predicted"/>
<feature type="domain" description="LamG-like jellyroll fold" evidence="4">
    <location>
        <begin position="192"/>
        <end position="324"/>
    </location>
</feature>
<sequence>MRHKPARGFRLPALVLALAVSAGFATPVAHAAEVPEAPQVSSLTYPPAPHPGGGVGVAGAFELQANDVVKFVYSFSHDSGESLDNEVAADADGKATIQWTPRASGVQQLFARSVNSAGQYSAQQRYEFFVLPGAGAVAHWALDYTWVDTNGRNPLTSNGFVDGHVLGHGNRAVAFPGRQDYLSGAAPIDTSKNFTVSAWAKVDDAARARGIVALDDSAGLYFDSAAGRWAFGMSAAADKTAPRVALSRDAALIGVWTHLTGTYESTSATLALHVDGVKQAEVTGVEGWQAARLLVGGNGWNSANLDGARTIDDVRVHQRTLNDAEVKRVASAAGLRSHYKLNGSGGFTPDEVTGTSSAIGPGVDWEEDGDDRSLRFNGDSYVSLRGPRIRTDRSFSVSAWARLDLDAREGDDRTFVSLVHNNTSLLDLRYGGASKTWEFVIDGTTVKTAYGAELQEWTYLTAVHDKLNSEIRLYFNGIYVTKASFTGGSAQTESDLELGRRASTGGADSFWKGGIDDVRVYAGVLSEEQILAQAVRA</sequence>
<reference evidence="5 6" key="2">
    <citation type="submission" date="2023-11" db="EMBL/GenBank/DDBJ databases">
        <authorList>
            <person name="Lara A.C."/>
            <person name="Chronakova A."/>
        </authorList>
    </citation>
    <scope>NUCLEOTIDE SEQUENCE [LARGE SCALE GENOMIC DNA]</scope>
    <source>
        <strain evidence="5 6">BCCO 10_0798</strain>
    </source>
</reference>
<evidence type="ECO:0000256" key="2">
    <source>
        <dbReference type="ARBA" id="ARBA00023157"/>
    </source>
</evidence>
<dbReference type="PANTHER" id="PTHR46943:SF1">
    <property type="entry name" value="PENTRAXIN-RELATED PROTEIN PTX3"/>
    <property type="match status" value="1"/>
</dbReference>
<dbReference type="Proteomes" id="UP001271792">
    <property type="component" value="Unassembled WGS sequence"/>
</dbReference>
<dbReference type="InterPro" id="IPR042837">
    <property type="entry name" value="PTX3"/>
</dbReference>
<keyword evidence="6" id="KW-1185">Reference proteome</keyword>
<feature type="signal peptide" evidence="3">
    <location>
        <begin position="1"/>
        <end position="31"/>
    </location>
</feature>
<keyword evidence="2" id="KW-1015">Disulfide bond</keyword>
<feature type="chain" id="PRO_5047023131" evidence="3">
    <location>
        <begin position="32"/>
        <end position="537"/>
    </location>
</feature>
<gene>
    <name evidence="5" type="ORF">SK571_17850</name>
</gene>
<dbReference type="SUPFAM" id="SSF49899">
    <property type="entry name" value="Concanavalin A-like lectins/glucanases"/>
    <property type="match status" value="2"/>
</dbReference>
<dbReference type="SMART" id="SM00560">
    <property type="entry name" value="LamGL"/>
    <property type="match status" value="2"/>
</dbReference>
<dbReference type="Pfam" id="PF13385">
    <property type="entry name" value="Laminin_G_3"/>
    <property type="match status" value="2"/>
</dbReference>
<dbReference type="RefSeq" id="WP_319985203.1">
    <property type="nucleotide sequence ID" value="NZ_JAXAVV010000008.1"/>
</dbReference>
<dbReference type="PANTHER" id="PTHR46943">
    <property type="entry name" value="PENTRAXIN-RELATED PROTEIN PTX3"/>
    <property type="match status" value="1"/>
</dbReference>
<organism evidence="5 6">
    <name type="scientific">Lentzea kristufekii</name>
    <dbReference type="NCBI Taxonomy" id="3095430"/>
    <lineage>
        <taxon>Bacteria</taxon>
        <taxon>Bacillati</taxon>
        <taxon>Actinomycetota</taxon>
        <taxon>Actinomycetes</taxon>
        <taxon>Pseudonocardiales</taxon>
        <taxon>Pseudonocardiaceae</taxon>
        <taxon>Lentzea</taxon>
    </lineage>
</organism>
<keyword evidence="1 3" id="KW-0732">Signal</keyword>
<dbReference type="InterPro" id="IPR013320">
    <property type="entry name" value="ConA-like_dom_sf"/>
</dbReference>
<name>A0ABU4TST4_9PSEU</name>
<accession>A0ABU4TST4</accession>
<evidence type="ECO:0000313" key="5">
    <source>
        <dbReference type="EMBL" id="MDX8051255.1"/>
    </source>
</evidence>